<sequence length="130" mass="14605">MKYIPAINGPIYNRETLNAQEPRSWRDRPETALWPVLKRGGSIGYRGALAALRRSPDIYKGAGRTDRKADVLRRRSAGSKGNAGSGIRAGDCEDGLGDRRPASLTRTREQHMCFYFQQSLDWRVEGNLII</sequence>
<gene>
    <name evidence="2" type="ORF">AGOR_G00000630</name>
</gene>
<evidence type="ECO:0000313" key="2">
    <source>
        <dbReference type="EMBL" id="KAI1903945.1"/>
    </source>
</evidence>
<organism evidence="2 3">
    <name type="scientific">Albula goreensis</name>
    <dbReference type="NCBI Taxonomy" id="1534307"/>
    <lineage>
        <taxon>Eukaryota</taxon>
        <taxon>Metazoa</taxon>
        <taxon>Chordata</taxon>
        <taxon>Craniata</taxon>
        <taxon>Vertebrata</taxon>
        <taxon>Euteleostomi</taxon>
        <taxon>Actinopterygii</taxon>
        <taxon>Neopterygii</taxon>
        <taxon>Teleostei</taxon>
        <taxon>Albuliformes</taxon>
        <taxon>Albulidae</taxon>
        <taxon>Albula</taxon>
    </lineage>
</organism>
<dbReference type="AlphaFoldDB" id="A0A8T3EA07"/>
<protein>
    <submittedName>
        <fullName evidence="2">Uncharacterized protein</fullName>
    </submittedName>
</protein>
<accession>A0A8T3EA07</accession>
<evidence type="ECO:0000256" key="1">
    <source>
        <dbReference type="SAM" id="MobiDB-lite"/>
    </source>
</evidence>
<dbReference type="EMBL" id="JAERUA010000001">
    <property type="protein sequence ID" value="KAI1903945.1"/>
    <property type="molecule type" value="Genomic_DNA"/>
</dbReference>
<dbReference type="Proteomes" id="UP000829720">
    <property type="component" value="Unassembled WGS sequence"/>
</dbReference>
<evidence type="ECO:0000313" key="3">
    <source>
        <dbReference type="Proteomes" id="UP000829720"/>
    </source>
</evidence>
<keyword evidence="3" id="KW-1185">Reference proteome</keyword>
<comment type="caution">
    <text evidence="2">The sequence shown here is derived from an EMBL/GenBank/DDBJ whole genome shotgun (WGS) entry which is preliminary data.</text>
</comment>
<feature type="compositionally biased region" description="Basic and acidic residues" evidence="1">
    <location>
        <begin position="63"/>
        <end position="73"/>
    </location>
</feature>
<reference evidence="2" key="1">
    <citation type="submission" date="2021-01" db="EMBL/GenBank/DDBJ databases">
        <authorList>
            <person name="Zahm M."/>
            <person name="Roques C."/>
            <person name="Cabau C."/>
            <person name="Klopp C."/>
            <person name="Donnadieu C."/>
            <person name="Jouanno E."/>
            <person name="Lampietro C."/>
            <person name="Louis A."/>
            <person name="Herpin A."/>
            <person name="Echchiki A."/>
            <person name="Berthelot C."/>
            <person name="Parey E."/>
            <person name="Roest-Crollius H."/>
            <person name="Braasch I."/>
            <person name="Postlethwait J."/>
            <person name="Bobe J."/>
            <person name="Montfort J."/>
            <person name="Bouchez O."/>
            <person name="Begum T."/>
            <person name="Mejri S."/>
            <person name="Adams A."/>
            <person name="Chen W.-J."/>
            <person name="Guiguen Y."/>
        </authorList>
    </citation>
    <scope>NUCLEOTIDE SEQUENCE</scope>
    <source>
        <tissue evidence="2">Blood</tissue>
    </source>
</reference>
<proteinExistence type="predicted"/>
<feature type="region of interest" description="Disordered" evidence="1">
    <location>
        <begin position="63"/>
        <end position="102"/>
    </location>
</feature>
<name>A0A8T3EA07_9TELE</name>